<dbReference type="Proteomes" id="UP000235672">
    <property type="component" value="Unassembled WGS sequence"/>
</dbReference>
<dbReference type="Gene3D" id="4.10.240.10">
    <property type="entry name" value="Zn(2)-C6 fungal-type DNA-binding domain"/>
    <property type="match status" value="1"/>
</dbReference>
<dbReference type="SMART" id="SM00066">
    <property type="entry name" value="GAL4"/>
    <property type="match status" value="1"/>
</dbReference>
<keyword evidence="5" id="KW-0539">Nucleus</keyword>
<dbReference type="AlphaFoldDB" id="A0A2J6PS51"/>
<dbReference type="CDD" id="cd00067">
    <property type="entry name" value="GAL4"/>
    <property type="match status" value="1"/>
</dbReference>
<reference evidence="7 8" key="1">
    <citation type="submission" date="2016-05" db="EMBL/GenBank/DDBJ databases">
        <title>A degradative enzymes factory behind the ericoid mycorrhizal symbiosis.</title>
        <authorList>
            <consortium name="DOE Joint Genome Institute"/>
            <person name="Martino E."/>
            <person name="Morin E."/>
            <person name="Grelet G."/>
            <person name="Kuo A."/>
            <person name="Kohler A."/>
            <person name="Daghino S."/>
            <person name="Barry K."/>
            <person name="Choi C."/>
            <person name="Cichocki N."/>
            <person name="Clum A."/>
            <person name="Copeland A."/>
            <person name="Hainaut M."/>
            <person name="Haridas S."/>
            <person name="Labutti K."/>
            <person name="Lindquist E."/>
            <person name="Lipzen A."/>
            <person name="Khouja H.-R."/>
            <person name="Murat C."/>
            <person name="Ohm R."/>
            <person name="Olson A."/>
            <person name="Spatafora J."/>
            <person name="Veneault-Fourrey C."/>
            <person name="Henrissat B."/>
            <person name="Grigoriev I."/>
            <person name="Martin F."/>
            <person name="Perotto S."/>
        </authorList>
    </citation>
    <scope>NUCLEOTIDE SEQUENCE [LARGE SCALE GENOMIC DNA]</scope>
    <source>
        <strain evidence="7 8">UAMH 7357</strain>
    </source>
</reference>
<evidence type="ECO:0000256" key="1">
    <source>
        <dbReference type="ARBA" id="ARBA00022723"/>
    </source>
</evidence>
<evidence type="ECO:0000256" key="2">
    <source>
        <dbReference type="ARBA" id="ARBA00022833"/>
    </source>
</evidence>
<dbReference type="PANTHER" id="PTHR47660:SF3">
    <property type="entry name" value="FINGER DOMAIN PROTEIN, PUTATIVE (AFU_ORTHOLOGUE AFUA_4G03310)-RELATED"/>
    <property type="match status" value="1"/>
</dbReference>
<dbReference type="InterPro" id="IPR001138">
    <property type="entry name" value="Zn2Cys6_DnaBD"/>
</dbReference>
<accession>A0A2J6PS51</accession>
<proteinExistence type="predicted"/>
<evidence type="ECO:0000259" key="6">
    <source>
        <dbReference type="PROSITE" id="PS50048"/>
    </source>
</evidence>
<evidence type="ECO:0000256" key="4">
    <source>
        <dbReference type="ARBA" id="ARBA00023163"/>
    </source>
</evidence>
<evidence type="ECO:0000256" key="3">
    <source>
        <dbReference type="ARBA" id="ARBA00023015"/>
    </source>
</evidence>
<dbReference type="PANTHER" id="PTHR47660">
    <property type="entry name" value="TRANSCRIPTION FACTOR WITH C2H2 AND ZN(2)-CYS(6) DNA BINDING DOMAIN (EUROFUNG)-RELATED-RELATED"/>
    <property type="match status" value="1"/>
</dbReference>
<evidence type="ECO:0000313" key="8">
    <source>
        <dbReference type="Proteomes" id="UP000235672"/>
    </source>
</evidence>
<dbReference type="Pfam" id="PF00172">
    <property type="entry name" value="Zn_clus"/>
    <property type="match status" value="1"/>
</dbReference>
<organism evidence="7 8">
    <name type="scientific">Hyaloscypha hepaticicola</name>
    <dbReference type="NCBI Taxonomy" id="2082293"/>
    <lineage>
        <taxon>Eukaryota</taxon>
        <taxon>Fungi</taxon>
        <taxon>Dikarya</taxon>
        <taxon>Ascomycota</taxon>
        <taxon>Pezizomycotina</taxon>
        <taxon>Leotiomycetes</taxon>
        <taxon>Helotiales</taxon>
        <taxon>Hyaloscyphaceae</taxon>
        <taxon>Hyaloscypha</taxon>
    </lineage>
</organism>
<keyword evidence="3" id="KW-0805">Transcription regulation</keyword>
<gene>
    <name evidence="7" type="ORF">NA56DRAFT_649125</name>
</gene>
<evidence type="ECO:0000256" key="5">
    <source>
        <dbReference type="ARBA" id="ARBA00023242"/>
    </source>
</evidence>
<dbReference type="PROSITE" id="PS50048">
    <property type="entry name" value="ZN2_CY6_FUNGAL_2"/>
    <property type="match status" value="1"/>
</dbReference>
<dbReference type="OrthoDB" id="5423818at2759"/>
<dbReference type="SUPFAM" id="SSF57701">
    <property type="entry name" value="Zn2/Cys6 DNA-binding domain"/>
    <property type="match status" value="1"/>
</dbReference>
<evidence type="ECO:0000313" key="7">
    <source>
        <dbReference type="EMBL" id="PMD16831.1"/>
    </source>
</evidence>
<protein>
    <recommendedName>
        <fullName evidence="6">Zn(2)-C6 fungal-type domain-containing protein</fullName>
    </recommendedName>
</protein>
<dbReference type="STRING" id="1745343.A0A2J6PS51"/>
<name>A0A2J6PS51_9HELO</name>
<dbReference type="PROSITE" id="PS00463">
    <property type="entry name" value="ZN2_CY6_FUNGAL_1"/>
    <property type="match status" value="1"/>
</dbReference>
<dbReference type="GO" id="GO:0008270">
    <property type="term" value="F:zinc ion binding"/>
    <property type="evidence" value="ECO:0007669"/>
    <property type="project" value="InterPro"/>
</dbReference>
<sequence length="533" mass="60003">MNPEVEMMPANAGRETANESGPFLCKICSKAFTKRTSRNRHVLYCQKKLGANQPVLRKSCAACRKAKAKCDSGLPICRRCDEKDVVCVYELSRPSANSAKQAASAPDNQTSHATPIVEFPASGNQDEVFWDLTPEYTNGVLISSNAHSSTPWTGPVQDFPYQNDLVLNWEPDAGFVEDLENSDLGAGQSTNDLSNTKSAFDFFLSSPPRSLTLDPTFSTPPDCMFHTPYLVLRPMDHDYPPRSSTLVSPRSPFNHAHLSIGSQIGRSFLLQNLQSYATLLATSTLPPFIHSTSLPFPEPDQSQIPTCATPPSQPILEICKSIISLYTTKTPATSSFIWRTITVEKDRFMNEYLESNEWELLGMLQAITLYILLRIFDEDSFSVDFDRELVRTMTEIAIKAEQFKLVCHAEVEGQRPHWQEWVLLESKRRTVTLLFILHLMFDIKPEQRAKSKVGLTVLPLPAHKSLWEAKTEDEWIVKYDEMLRLREGRGYLRYLDLMELGKGNGGERMKDLNAWMVSGDAFGILVMMAATTL</sequence>
<dbReference type="EMBL" id="KZ613503">
    <property type="protein sequence ID" value="PMD16831.1"/>
    <property type="molecule type" value="Genomic_DNA"/>
</dbReference>
<feature type="domain" description="Zn(2)-C6 fungal-type" evidence="6">
    <location>
        <begin position="59"/>
        <end position="89"/>
    </location>
</feature>
<keyword evidence="2" id="KW-0862">Zinc</keyword>
<dbReference type="InterPro" id="IPR036864">
    <property type="entry name" value="Zn2-C6_fun-type_DNA-bd_sf"/>
</dbReference>
<keyword evidence="4" id="KW-0804">Transcription</keyword>
<keyword evidence="1" id="KW-0479">Metal-binding</keyword>
<keyword evidence="8" id="KW-1185">Reference proteome</keyword>
<dbReference type="GO" id="GO:0000981">
    <property type="term" value="F:DNA-binding transcription factor activity, RNA polymerase II-specific"/>
    <property type="evidence" value="ECO:0007669"/>
    <property type="project" value="InterPro"/>
</dbReference>